<evidence type="ECO:0000256" key="8">
    <source>
        <dbReference type="ARBA" id="ARBA00052101"/>
    </source>
</evidence>
<evidence type="ECO:0000259" key="12">
    <source>
        <dbReference type="Pfam" id="PF02782"/>
    </source>
</evidence>
<feature type="binding site" evidence="9">
    <location>
        <position position="13"/>
    </location>
    <ligand>
        <name>ATP</name>
        <dbReference type="ChEBI" id="CHEBI:30616"/>
    </ligand>
</feature>
<evidence type="ECO:0000256" key="9">
    <source>
        <dbReference type="HAMAP-Rule" id="MF_00186"/>
    </source>
</evidence>
<dbReference type="GO" id="GO:0019563">
    <property type="term" value="P:glycerol catabolic process"/>
    <property type="evidence" value="ECO:0007669"/>
    <property type="project" value="UniProtKB-UniRule"/>
</dbReference>
<feature type="binding site" evidence="9">
    <location>
        <position position="308"/>
    </location>
    <ligand>
        <name>ATP</name>
        <dbReference type="ChEBI" id="CHEBI:30616"/>
    </ligand>
</feature>
<dbReference type="RefSeq" id="WP_150493457.1">
    <property type="nucleotide sequence ID" value="NZ_BMFA01000001.1"/>
</dbReference>
<keyword evidence="14" id="KW-1185">Reference proteome</keyword>
<comment type="catalytic activity">
    <reaction evidence="8 9">
        <text>glycerol + ATP = sn-glycerol 3-phosphate + ADP + H(+)</text>
        <dbReference type="Rhea" id="RHEA:21644"/>
        <dbReference type="ChEBI" id="CHEBI:15378"/>
        <dbReference type="ChEBI" id="CHEBI:17754"/>
        <dbReference type="ChEBI" id="CHEBI:30616"/>
        <dbReference type="ChEBI" id="CHEBI:57597"/>
        <dbReference type="ChEBI" id="CHEBI:456216"/>
        <dbReference type="EC" id="2.7.1.30"/>
    </reaction>
</comment>
<organism evidence="13 14">
    <name type="scientific">Roseibium aquae</name>
    <dbReference type="NCBI Taxonomy" id="1323746"/>
    <lineage>
        <taxon>Bacteria</taxon>
        <taxon>Pseudomonadati</taxon>
        <taxon>Pseudomonadota</taxon>
        <taxon>Alphaproteobacteria</taxon>
        <taxon>Hyphomicrobiales</taxon>
        <taxon>Stappiaceae</taxon>
        <taxon>Roseibium</taxon>
    </lineage>
</organism>
<dbReference type="InterPro" id="IPR018485">
    <property type="entry name" value="FGGY_C"/>
</dbReference>
<dbReference type="EC" id="2.7.1.30" evidence="9"/>
<dbReference type="Gene3D" id="3.30.420.40">
    <property type="match status" value="2"/>
</dbReference>
<comment type="function">
    <text evidence="9">Key enzyme in the regulation of glycerol uptake and metabolism. Catalyzes the phosphorylation of glycerol to yield sn-glycerol 3-phosphate.</text>
</comment>
<feature type="domain" description="Carbohydrate kinase FGGY C-terminal" evidence="12">
    <location>
        <begin position="261"/>
        <end position="447"/>
    </location>
</feature>
<comment type="similarity">
    <text evidence="2 9 10">Belongs to the FGGY kinase family.</text>
</comment>
<comment type="caution">
    <text evidence="9">Lacks conserved residue(s) required for the propagation of feature annotation.</text>
</comment>
<evidence type="ECO:0000256" key="4">
    <source>
        <dbReference type="ARBA" id="ARBA00022741"/>
    </source>
</evidence>
<keyword evidence="6 9" id="KW-0319">Glycerol metabolism</keyword>
<evidence type="ECO:0000256" key="1">
    <source>
        <dbReference type="ARBA" id="ARBA00005190"/>
    </source>
</evidence>
<comment type="activity regulation">
    <text evidence="9">Inhibited by fructose 1,6-bisphosphate (FBP).</text>
</comment>
<feature type="binding site" evidence="9">
    <location>
        <position position="12"/>
    </location>
    <ligand>
        <name>ADP</name>
        <dbReference type="ChEBI" id="CHEBI:456216"/>
    </ligand>
</feature>
<evidence type="ECO:0000256" key="6">
    <source>
        <dbReference type="ARBA" id="ARBA00022798"/>
    </source>
</evidence>
<dbReference type="Pfam" id="PF00370">
    <property type="entry name" value="FGGY_N"/>
    <property type="match status" value="1"/>
</dbReference>
<protein>
    <recommendedName>
        <fullName evidence="9">Glycerol kinase</fullName>
        <ecNumber evidence="9">2.7.1.30</ecNumber>
    </recommendedName>
    <alternativeName>
        <fullName evidence="9">ATP:glycerol 3-phosphotransferase</fullName>
    </alternativeName>
    <alternativeName>
        <fullName evidence="9">Glycerokinase</fullName>
        <shortName evidence="9">GK</shortName>
    </alternativeName>
</protein>
<keyword evidence="4 9" id="KW-0547">Nucleotide-binding</keyword>
<dbReference type="OrthoDB" id="9805576at2"/>
<dbReference type="FunFam" id="3.30.420.40:FF:000008">
    <property type="entry name" value="Glycerol kinase"/>
    <property type="match status" value="1"/>
</dbReference>
<feature type="binding site" evidence="9">
    <location>
        <position position="265"/>
    </location>
    <ligand>
        <name>ADP</name>
        <dbReference type="ChEBI" id="CHEBI:456216"/>
    </ligand>
</feature>
<comment type="caution">
    <text evidence="13">The sequence shown here is derived from an EMBL/GenBank/DDBJ whole genome shotgun (WGS) entry which is preliminary data.</text>
</comment>
<dbReference type="InterPro" id="IPR043129">
    <property type="entry name" value="ATPase_NBD"/>
</dbReference>
<feature type="binding site" evidence="9">
    <location>
        <position position="243"/>
    </location>
    <ligand>
        <name>glycerol</name>
        <dbReference type="ChEBI" id="CHEBI:17754"/>
    </ligand>
</feature>
<proteinExistence type="inferred from homology"/>
<feature type="binding site" evidence="9">
    <location>
        <position position="244"/>
    </location>
    <ligand>
        <name>glycerol</name>
        <dbReference type="ChEBI" id="CHEBI:17754"/>
    </ligand>
</feature>
<feature type="binding site" evidence="9">
    <location>
        <position position="14"/>
    </location>
    <ligand>
        <name>ATP</name>
        <dbReference type="ChEBI" id="CHEBI:30616"/>
    </ligand>
</feature>
<dbReference type="AlphaFoldDB" id="A0A916T8G9"/>
<dbReference type="InterPro" id="IPR000577">
    <property type="entry name" value="Carb_kinase_FGGY"/>
</dbReference>
<dbReference type="InterPro" id="IPR018484">
    <property type="entry name" value="FGGY_N"/>
</dbReference>
<feature type="binding site" evidence="9">
    <location>
        <position position="410"/>
    </location>
    <ligand>
        <name>ATP</name>
        <dbReference type="ChEBI" id="CHEBI:30616"/>
    </ligand>
</feature>
<feature type="binding site" evidence="9">
    <location>
        <position position="12"/>
    </location>
    <ligand>
        <name>ATP</name>
        <dbReference type="ChEBI" id="CHEBI:30616"/>
    </ligand>
</feature>
<feature type="binding site" evidence="9">
    <location>
        <position position="16"/>
    </location>
    <ligand>
        <name>ADP</name>
        <dbReference type="ChEBI" id="CHEBI:456216"/>
    </ligand>
</feature>
<feature type="binding site" evidence="9">
    <location>
        <position position="83"/>
    </location>
    <ligand>
        <name>glycerol</name>
        <dbReference type="ChEBI" id="CHEBI:17754"/>
    </ligand>
</feature>
<feature type="binding site" evidence="9">
    <location>
        <position position="83"/>
    </location>
    <ligand>
        <name>sn-glycerol 3-phosphate</name>
        <dbReference type="ChEBI" id="CHEBI:57597"/>
    </ligand>
</feature>
<reference evidence="13" key="2">
    <citation type="submission" date="2020-09" db="EMBL/GenBank/DDBJ databases">
        <authorList>
            <person name="Sun Q."/>
            <person name="Zhou Y."/>
        </authorList>
    </citation>
    <scope>NUCLEOTIDE SEQUENCE</scope>
    <source>
        <strain evidence="13">CGMCC 1.12426</strain>
    </source>
</reference>
<feature type="binding site" evidence="9">
    <location>
        <position position="308"/>
    </location>
    <ligand>
        <name>ADP</name>
        <dbReference type="ChEBI" id="CHEBI:456216"/>
    </ligand>
</feature>
<dbReference type="Proteomes" id="UP000605148">
    <property type="component" value="Unassembled WGS sequence"/>
</dbReference>
<reference evidence="13" key="1">
    <citation type="journal article" date="2014" name="Int. J. Syst. Evol. Microbiol.">
        <title>Complete genome sequence of Corynebacterium casei LMG S-19264T (=DSM 44701T), isolated from a smear-ripened cheese.</title>
        <authorList>
            <consortium name="US DOE Joint Genome Institute (JGI-PGF)"/>
            <person name="Walter F."/>
            <person name="Albersmeier A."/>
            <person name="Kalinowski J."/>
            <person name="Ruckert C."/>
        </authorList>
    </citation>
    <scope>NUCLEOTIDE SEQUENCE</scope>
    <source>
        <strain evidence="13">CGMCC 1.12426</strain>
    </source>
</reference>
<dbReference type="HAMAP" id="MF_00186">
    <property type="entry name" value="Glycerol_kin"/>
    <property type="match status" value="1"/>
</dbReference>
<dbReference type="NCBIfam" id="NF000756">
    <property type="entry name" value="PRK00047.1"/>
    <property type="match status" value="1"/>
</dbReference>
<feature type="domain" description="Carbohydrate kinase FGGY N-terminal" evidence="11">
    <location>
        <begin position="5"/>
        <end position="250"/>
    </location>
</feature>
<dbReference type="PIRSF" id="PIRSF000538">
    <property type="entry name" value="GlpK"/>
    <property type="match status" value="1"/>
</dbReference>
<comment type="pathway">
    <text evidence="1 9">Polyol metabolism; glycerol degradation via glycerol kinase pathway; sn-glycerol 3-phosphate from glycerol: step 1/1.</text>
</comment>
<evidence type="ECO:0000313" key="13">
    <source>
        <dbReference type="EMBL" id="GGB33185.1"/>
    </source>
</evidence>
<dbReference type="NCBIfam" id="TIGR01311">
    <property type="entry name" value="glycerol_kin"/>
    <property type="match status" value="1"/>
</dbReference>
<evidence type="ECO:0000259" key="11">
    <source>
        <dbReference type="Pfam" id="PF00370"/>
    </source>
</evidence>
<dbReference type="CDD" id="cd07786">
    <property type="entry name" value="FGGY_EcGK_like"/>
    <property type="match status" value="1"/>
</dbReference>
<dbReference type="PANTHER" id="PTHR10196">
    <property type="entry name" value="SUGAR KINASE"/>
    <property type="match status" value="1"/>
</dbReference>
<evidence type="ECO:0000256" key="2">
    <source>
        <dbReference type="ARBA" id="ARBA00009156"/>
    </source>
</evidence>
<name>A0A916T8G9_9HYPH</name>
<keyword evidence="7 9" id="KW-0067">ATP-binding</keyword>
<evidence type="ECO:0000256" key="5">
    <source>
        <dbReference type="ARBA" id="ARBA00022777"/>
    </source>
</evidence>
<dbReference type="GO" id="GO:0004370">
    <property type="term" value="F:glycerol kinase activity"/>
    <property type="evidence" value="ECO:0007669"/>
    <property type="project" value="UniProtKB-UniRule"/>
</dbReference>
<feature type="binding site" evidence="9">
    <location>
        <position position="82"/>
    </location>
    <ligand>
        <name>glycerol</name>
        <dbReference type="ChEBI" id="CHEBI:17754"/>
    </ligand>
</feature>
<dbReference type="InterPro" id="IPR018483">
    <property type="entry name" value="Carb_kinase_FGGY_CS"/>
</dbReference>
<feature type="binding site" evidence="9">
    <location>
        <position position="134"/>
    </location>
    <ligand>
        <name>glycerol</name>
        <dbReference type="ChEBI" id="CHEBI:17754"/>
    </ligand>
</feature>
<dbReference type="Pfam" id="PF02782">
    <property type="entry name" value="FGGY_C"/>
    <property type="match status" value="1"/>
</dbReference>
<dbReference type="InterPro" id="IPR005999">
    <property type="entry name" value="Glycerol_kin"/>
</dbReference>
<evidence type="ECO:0000313" key="14">
    <source>
        <dbReference type="Proteomes" id="UP000605148"/>
    </source>
</evidence>
<dbReference type="PROSITE" id="PS00445">
    <property type="entry name" value="FGGY_KINASES_2"/>
    <property type="match status" value="1"/>
</dbReference>
<dbReference type="GO" id="GO:0005524">
    <property type="term" value="F:ATP binding"/>
    <property type="evidence" value="ECO:0007669"/>
    <property type="project" value="UniProtKB-UniRule"/>
</dbReference>
<evidence type="ECO:0000256" key="10">
    <source>
        <dbReference type="RuleBase" id="RU003733"/>
    </source>
</evidence>
<sequence>MGGAILAIDQGTTSSRAIVFGGDFQPVSVGQQEFPQHFLKSGWVEHNPEDIWTSTLAVCRDAIAKSGMAASEICAIGITNQRETTLVWDRLTGEPVYNAIVWQDRRTSAFCADLRARGLEATFAAKTGLLLDPYFSGTKLAWILDSVEGARARAEKGDLVFGTVDTWLIWKLTGGARHVTDATNASRTLIYNIRENAWDPELCELLGIPMSMLPEVLDSADDFGVCEESHFGARLSILGVAGDQQAATVGQACFEPGMVKSTYGTGCFALMNTGSDPVPSKNRMLTTIAYRLNGQTTYALEGSIFVAGAAVQWLRDGLGLIENASESQKLAEQADPNQDVYLVPAFVGLGAPYWDADARGALFGLSRATGPKEIARAVLQSVGFQTFDLLDAKKEDWKSDTETVLRVDGGMTISDWTMQFLADILGAPVDRPAVLETTALGAAWLAGSKAGVWPGQEEFAKSWKLEKRFEPKMDAATRDRLIAGWRDAVRRTRSDF</sequence>
<feature type="binding site" evidence="9">
    <location>
        <position position="312"/>
    </location>
    <ligand>
        <name>ATP</name>
        <dbReference type="ChEBI" id="CHEBI:30616"/>
    </ligand>
</feature>
<feature type="binding site" evidence="9">
    <location>
        <position position="410"/>
    </location>
    <ligand>
        <name>ADP</name>
        <dbReference type="ChEBI" id="CHEBI:456216"/>
    </ligand>
</feature>
<gene>
    <name evidence="9 13" type="primary">glpK</name>
    <name evidence="13" type="ORF">GCM10011316_01550</name>
</gene>
<feature type="binding site" evidence="9">
    <location>
        <position position="12"/>
    </location>
    <ligand>
        <name>sn-glycerol 3-phosphate</name>
        <dbReference type="ChEBI" id="CHEBI:57597"/>
    </ligand>
</feature>
<feature type="binding site" evidence="9">
    <location>
        <position position="82"/>
    </location>
    <ligand>
        <name>sn-glycerol 3-phosphate</name>
        <dbReference type="ChEBI" id="CHEBI:57597"/>
    </ligand>
</feature>
<evidence type="ECO:0000256" key="3">
    <source>
        <dbReference type="ARBA" id="ARBA00022679"/>
    </source>
</evidence>
<feature type="binding site" evidence="9">
    <location>
        <position position="265"/>
    </location>
    <ligand>
        <name>ATP</name>
        <dbReference type="ChEBI" id="CHEBI:30616"/>
    </ligand>
</feature>
<keyword evidence="3 9" id="KW-0808">Transferase</keyword>
<dbReference type="SUPFAM" id="SSF53067">
    <property type="entry name" value="Actin-like ATPase domain"/>
    <property type="match status" value="2"/>
</dbReference>
<dbReference type="PANTHER" id="PTHR10196:SF78">
    <property type="entry name" value="GLYCEROL KINASE"/>
    <property type="match status" value="1"/>
</dbReference>
<feature type="binding site" evidence="9">
    <location>
        <position position="134"/>
    </location>
    <ligand>
        <name>sn-glycerol 3-phosphate</name>
        <dbReference type="ChEBI" id="CHEBI:57597"/>
    </ligand>
</feature>
<dbReference type="EMBL" id="BMFA01000001">
    <property type="protein sequence ID" value="GGB33185.1"/>
    <property type="molecule type" value="Genomic_DNA"/>
</dbReference>
<feature type="binding site" evidence="9">
    <location>
        <position position="243"/>
    </location>
    <ligand>
        <name>sn-glycerol 3-phosphate</name>
        <dbReference type="ChEBI" id="CHEBI:57597"/>
    </ligand>
</feature>
<accession>A0A916T8G9</accession>
<dbReference type="GO" id="GO:0005829">
    <property type="term" value="C:cytosol"/>
    <property type="evidence" value="ECO:0007669"/>
    <property type="project" value="TreeGrafter"/>
</dbReference>
<dbReference type="FunFam" id="3.30.420.40:FF:000007">
    <property type="entry name" value="Glycerol kinase"/>
    <property type="match status" value="1"/>
</dbReference>
<evidence type="ECO:0000256" key="7">
    <source>
        <dbReference type="ARBA" id="ARBA00022840"/>
    </source>
</evidence>
<keyword evidence="5 9" id="KW-0418">Kinase</keyword>
<dbReference type="GO" id="GO:0006072">
    <property type="term" value="P:glycerol-3-phosphate metabolic process"/>
    <property type="evidence" value="ECO:0007669"/>
    <property type="project" value="InterPro"/>
</dbReference>